<feature type="signal peptide" evidence="5">
    <location>
        <begin position="1"/>
        <end position="20"/>
    </location>
</feature>
<evidence type="ECO:0000313" key="7">
    <source>
        <dbReference type="Proteomes" id="UP000248066"/>
    </source>
</evidence>
<keyword evidence="2" id="KW-0645">Protease</keyword>
<dbReference type="OrthoDB" id="9799980at2"/>
<dbReference type="GO" id="GO:0006508">
    <property type="term" value="P:proteolysis"/>
    <property type="evidence" value="ECO:0007669"/>
    <property type="project" value="UniProtKB-KW"/>
</dbReference>
<evidence type="ECO:0000256" key="5">
    <source>
        <dbReference type="SAM" id="SignalP"/>
    </source>
</evidence>
<feature type="chain" id="PRO_5039078517" description="Cyanophycinase" evidence="5">
    <location>
        <begin position="21"/>
        <end position="428"/>
    </location>
</feature>
<dbReference type="InterPro" id="IPR029062">
    <property type="entry name" value="Class_I_gatase-like"/>
</dbReference>
<protein>
    <recommendedName>
        <fullName evidence="8">Cyanophycinase</fullName>
    </recommendedName>
</protein>
<dbReference type="GO" id="GO:0008236">
    <property type="term" value="F:serine-type peptidase activity"/>
    <property type="evidence" value="ECO:0007669"/>
    <property type="project" value="UniProtKB-KW"/>
</dbReference>
<evidence type="ECO:0000313" key="6">
    <source>
        <dbReference type="EMBL" id="PYZ95510.1"/>
    </source>
</evidence>
<proteinExistence type="inferred from homology"/>
<accession>A0A2W0H5R4</accession>
<sequence length="428" mass="46290">MKKAGIALLIFLLTAGAFSAAPLEAEAAKGSDLVLIGGALGSSEGAEEIYEEMVTRAGGEDGKIGVITASSYPYDWDCEEYGDSTDGGCNDPDVSNSKMNANYYINSFEEFGIEAEWIPADLANTDVADDAEWADRISSGEFTGFFLGGGDQSRYIDTFVRGDEWNDSAVLGAIRDLFESGNAMIAGSSAGAAVQASEYMITGGDSYRGITDGSVEGYHSDGSVLGYFKEGGLGFFSYGLVDTHFSERAREGRMIRLAADADVDKVFGVDETTALIVEDANHPSAKMKVVGENGVQIFDLSGASQSVDEEGNWAIEGVNSTYLHHGDRYQPQNGNVVFNPSFSPVRGGDTQIGEHDDIFYERFAYRNMVWELLTSTYDQAAGTSWENDPEYSLVSEKTNRTKTRYGTVFGSERWSYSDVKVSIYPSGQ</sequence>
<dbReference type="Gene3D" id="3.40.50.880">
    <property type="match status" value="1"/>
</dbReference>
<evidence type="ECO:0008006" key="8">
    <source>
        <dbReference type="Google" id="ProtNLM"/>
    </source>
</evidence>
<keyword evidence="5" id="KW-0732">Signal</keyword>
<keyword evidence="3" id="KW-0378">Hydrolase</keyword>
<dbReference type="Pfam" id="PF03575">
    <property type="entry name" value="Peptidase_S51"/>
    <property type="match status" value="1"/>
</dbReference>
<dbReference type="PANTHER" id="PTHR36175:SF1">
    <property type="entry name" value="CYANOPHYCINASE"/>
    <property type="match status" value="1"/>
</dbReference>
<reference evidence="6 7" key="1">
    <citation type="submission" date="2017-10" db="EMBL/GenBank/DDBJ databases">
        <title>Bacillus sp. nov., a halophilic bacterium isolated from a Yangshapao Lake.</title>
        <authorList>
            <person name="Wang H."/>
        </authorList>
    </citation>
    <scope>NUCLEOTIDE SEQUENCE [LARGE SCALE GENOMIC DNA]</scope>
    <source>
        <strain evidence="6 7">YSP-3</strain>
    </source>
</reference>
<dbReference type="Proteomes" id="UP000248066">
    <property type="component" value="Unassembled WGS sequence"/>
</dbReference>
<dbReference type="RefSeq" id="WP_110521636.1">
    <property type="nucleotide sequence ID" value="NZ_PDOF01000004.1"/>
</dbReference>
<evidence type="ECO:0000256" key="1">
    <source>
        <dbReference type="ARBA" id="ARBA00006534"/>
    </source>
</evidence>
<keyword evidence="4" id="KW-0720">Serine protease</keyword>
<name>A0A2W0H5R4_9BACI</name>
<comment type="similarity">
    <text evidence="1">Belongs to the peptidase S51 family.</text>
</comment>
<comment type="caution">
    <text evidence="6">The sequence shown here is derived from an EMBL/GenBank/DDBJ whole genome shotgun (WGS) entry which is preliminary data.</text>
</comment>
<evidence type="ECO:0000256" key="3">
    <source>
        <dbReference type="ARBA" id="ARBA00022801"/>
    </source>
</evidence>
<keyword evidence="7" id="KW-1185">Reference proteome</keyword>
<dbReference type="SUPFAM" id="SSF52317">
    <property type="entry name" value="Class I glutamine amidotransferase-like"/>
    <property type="match status" value="1"/>
</dbReference>
<dbReference type="EMBL" id="PDOF01000004">
    <property type="protein sequence ID" value="PYZ95510.1"/>
    <property type="molecule type" value="Genomic_DNA"/>
</dbReference>
<organism evidence="6 7">
    <name type="scientific">Alteribacter lacisalsi</name>
    <dbReference type="NCBI Taxonomy" id="2045244"/>
    <lineage>
        <taxon>Bacteria</taxon>
        <taxon>Bacillati</taxon>
        <taxon>Bacillota</taxon>
        <taxon>Bacilli</taxon>
        <taxon>Bacillales</taxon>
        <taxon>Bacillaceae</taxon>
        <taxon>Alteribacter</taxon>
    </lineage>
</organism>
<dbReference type="CDD" id="cd03145">
    <property type="entry name" value="GAT1_cyanophycinase"/>
    <property type="match status" value="1"/>
</dbReference>
<evidence type="ECO:0000256" key="4">
    <source>
        <dbReference type="ARBA" id="ARBA00022825"/>
    </source>
</evidence>
<gene>
    <name evidence="6" type="ORF">CR205_18430</name>
</gene>
<dbReference type="AlphaFoldDB" id="A0A2W0H5R4"/>
<dbReference type="InterPro" id="IPR005320">
    <property type="entry name" value="Peptidase_S51"/>
</dbReference>
<evidence type="ECO:0000256" key="2">
    <source>
        <dbReference type="ARBA" id="ARBA00022670"/>
    </source>
</evidence>
<dbReference type="PANTHER" id="PTHR36175">
    <property type="entry name" value="CYANOPHYCINASE"/>
    <property type="match status" value="1"/>
</dbReference>